<dbReference type="RefSeq" id="XP_013930956.1">
    <property type="nucleotide sequence ID" value="XM_014075481.1"/>
</dbReference>
<dbReference type="AlphaFoldDB" id="A0A6I9Z4Q8"/>
<keyword evidence="4" id="KW-1185">Reference proteome</keyword>
<dbReference type="Proteomes" id="UP000504617">
    <property type="component" value="Unplaced"/>
</dbReference>
<dbReference type="GO" id="GO:0031267">
    <property type="term" value="F:small GTPase binding"/>
    <property type="evidence" value="ECO:0007669"/>
    <property type="project" value="TreeGrafter"/>
</dbReference>
<sequence length="395" mass="43826">TMWIERTTYTTAYSFPGILKWFEVKQVTMEEISPLENAIETMERTNEKISNCVQQHAWDRALPVHPLSMLLNGIVDPAVMGGYTNYEKAFFTEKYVQEHSEDQEKIELLKQLIALQMPLLAEGIRIHGKKLTEQLKPLHDRLTSCFKELREKVEKLYGVITLPSSLTERKQSRSGSVVLPYIMSSTLRRLSVTSVTSSVGSTSSTSSDSVSSRPGSDGSILEPLVERRSSAASRMEEQPAKDDADNRANKFRRKDWSLSKSQVIAEKEPEAELAFKTNAAGKAPRPKSLQLGESKLTLHQNSSLHQAGALSPPPITPKTPRTQSFPSLQADGLTTVNLQNSPPPPPPKCKPYESNGSRNSTEVAPPLPTRREPKPPPPPPKARKSGILSLEPDLQ</sequence>
<feature type="non-terminal residue" evidence="5">
    <location>
        <position position="1"/>
    </location>
</feature>
<evidence type="ECO:0000256" key="1">
    <source>
        <dbReference type="PROSITE-ProRule" id="PRU00984"/>
    </source>
</evidence>
<comment type="similarity">
    <text evidence="1">Belongs to the DOCK family.</text>
</comment>
<dbReference type="InterPro" id="IPR043162">
    <property type="entry name" value="DOCK_C_lobe_C"/>
</dbReference>
<accession>A0A6I9Z4Q8</accession>
<evidence type="ECO:0000256" key="2">
    <source>
        <dbReference type="SAM" id="MobiDB-lite"/>
    </source>
</evidence>
<dbReference type="KEGG" id="tsr:106556489"/>
<dbReference type="GO" id="GO:0007264">
    <property type="term" value="P:small GTPase-mediated signal transduction"/>
    <property type="evidence" value="ECO:0007669"/>
    <property type="project" value="InterPro"/>
</dbReference>
<reference evidence="5" key="1">
    <citation type="submission" date="2025-08" db="UniProtKB">
        <authorList>
            <consortium name="RefSeq"/>
        </authorList>
    </citation>
    <scope>IDENTIFICATION</scope>
</reference>
<evidence type="ECO:0000259" key="3">
    <source>
        <dbReference type="PROSITE" id="PS51651"/>
    </source>
</evidence>
<proteinExistence type="inferred from homology"/>
<dbReference type="PANTHER" id="PTHR45653">
    <property type="entry name" value="DEDICATOR OF CYTOKINESIS"/>
    <property type="match status" value="1"/>
</dbReference>
<dbReference type="FunFam" id="1.20.58.740:FF:000004">
    <property type="entry name" value="Dedicator of cytokinesis protein 1"/>
    <property type="match status" value="1"/>
</dbReference>
<feature type="compositionally biased region" description="Polar residues" evidence="2">
    <location>
        <begin position="319"/>
        <end position="340"/>
    </location>
</feature>
<organism evidence="4 5">
    <name type="scientific">Thamnophis sirtalis</name>
    <dbReference type="NCBI Taxonomy" id="35019"/>
    <lineage>
        <taxon>Eukaryota</taxon>
        <taxon>Metazoa</taxon>
        <taxon>Chordata</taxon>
        <taxon>Craniata</taxon>
        <taxon>Vertebrata</taxon>
        <taxon>Euteleostomi</taxon>
        <taxon>Lepidosauria</taxon>
        <taxon>Squamata</taxon>
        <taxon>Bifurcata</taxon>
        <taxon>Unidentata</taxon>
        <taxon>Episquamata</taxon>
        <taxon>Toxicofera</taxon>
        <taxon>Serpentes</taxon>
        <taxon>Colubroidea</taxon>
        <taxon>Colubridae</taxon>
        <taxon>Natricinae</taxon>
        <taxon>Thamnophis</taxon>
    </lineage>
</organism>
<dbReference type="GO" id="GO:0016477">
    <property type="term" value="P:cell migration"/>
    <property type="evidence" value="ECO:0007669"/>
    <property type="project" value="TreeGrafter"/>
</dbReference>
<dbReference type="Gene3D" id="1.20.58.740">
    <property type="match status" value="1"/>
</dbReference>
<dbReference type="InterPro" id="IPR027357">
    <property type="entry name" value="DOCKER_dom"/>
</dbReference>
<dbReference type="OrthoDB" id="18896at2759"/>
<feature type="region of interest" description="Disordered" evidence="2">
    <location>
        <begin position="301"/>
        <end position="395"/>
    </location>
</feature>
<feature type="domain" description="DOCKER" evidence="3">
    <location>
        <begin position="1"/>
        <end position="162"/>
    </location>
</feature>
<gene>
    <name evidence="5" type="primary">LOC106556489</name>
</gene>
<name>A0A6I9Z4Q8_9SAUR</name>
<dbReference type="GO" id="GO:0005886">
    <property type="term" value="C:plasma membrane"/>
    <property type="evidence" value="ECO:0007669"/>
    <property type="project" value="TreeGrafter"/>
</dbReference>
<dbReference type="GO" id="GO:0005737">
    <property type="term" value="C:cytoplasm"/>
    <property type="evidence" value="ECO:0007669"/>
    <property type="project" value="TreeGrafter"/>
</dbReference>
<dbReference type="GO" id="GO:0005085">
    <property type="term" value="F:guanyl-nucleotide exchange factor activity"/>
    <property type="evidence" value="ECO:0007669"/>
    <property type="project" value="InterPro"/>
</dbReference>
<evidence type="ECO:0000313" key="5">
    <source>
        <dbReference type="RefSeq" id="XP_013930956.1"/>
    </source>
</evidence>
<dbReference type="Pfam" id="PF20421">
    <property type="entry name" value="DHR-2_Lobe_C"/>
    <property type="match status" value="1"/>
</dbReference>
<dbReference type="PANTHER" id="PTHR45653:SF3">
    <property type="entry name" value="DEDICATOR OF CYTOKINESIS PROTEIN 5"/>
    <property type="match status" value="1"/>
</dbReference>
<dbReference type="InterPro" id="IPR026791">
    <property type="entry name" value="DOCK"/>
</dbReference>
<evidence type="ECO:0000313" key="4">
    <source>
        <dbReference type="Proteomes" id="UP000504617"/>
    </source>
</evidence>
<dbReference type="InterPro" id="IPR046773">
    <property type="entry name" value="DOCKER_Lobe_C"/>
</dbReference>
<feature type="region of interest" description="Disordered" evidence="2">
    <location>
        <begin position="194"/>
        <end position="253"/>
    </location>
</feature>
<dbReference type="GO" id="GO:0007520">
    <property type="term" value="P:myoblast fusion"/>
    <property type="evidence" value="ECO:0007669"/>
    <property type="project" value="TreeGrafter"/>
</dbReference>
<dbReference type="PROSITE" id="PS51651">
    <property type="entry name" value="DOCKER"/>
    <property type="match status" value="1"/>
</dbReference>
<feature type="compositionally biased region" description="Low complexity" evidence="2">
    <location>
        <begin position="194"/>
        <end position="219"/>
    </location>
</feature>
<feature type="compositionally biased region" description="Basic and acidic residues" evidence="2">
    <location>
        <begin position="224"/>
        <end position="248"/>
    </location>
</feature>
<protein>
    <submittedName>
        <fullName evidence="5">Dedicator of cytokinesis protein 5-like</fullName>
    </submittedName>
</protein>
<dbReference type="GeneID" id="106556489"/>